<sequence length="112" mass="12946">MYERDENKAGVHRVFIFLVGLLGVGIVLFGAYNTVLTYLYLKWGLWNNNYFAFTIGIYGAISIIGLITIWSAVKLRHKLLPDEIDIERNLEKSEKIADIRVAREKKALEKRM</sequence>
<evidence type="ECO:0000256" key="1">
    <source>
        <dbReference type="SAM" id="Phobius"/>
    </source>
</evidence>
<dbReference type="Proteomes" id="UP000219563">
    <property type="component" value="Unassembled WGS sequence"/>
</dbReference>
<evidence type="ECO:0000313" key="2">
    <source>
        <dbReference type="EMBL" id="SOB92857.1"/>
    </source>
</evidence>
<keyword evidence="1" id="KW-1133">Transmembrane helix</keyword>
<accession>A0A285RKJ6</accession>
<dbReference type="EMBL" id="OBMR01000002">
    <property type="protein sequence ID" value="SOB92857.1"/>
    <property type="molecule type" value="Genomic_DNA"/>
</dbReference>
<organism evidence="2 3">
    <name type="scientific">Pseudobutyrivibrio ruminis DSM 9787</name>
    <dbReference type="NCBI Taxonomy" id="1123011"/>
    <lineage>
        <taxon>Bacteria</taxon>
        <taxon>Bacillati</taxon>
        <taxon>Bacillota</taxon>
        <taxon>Clostridia</taxon>
        <taxon>Lachnospirales</taxon>
        <taxon>Lachnospiraceae</taxon>
        <taxon>Pseudobutyrivibrio</taxon>
    </lineage>
</organism>
<feature type="transmembrane region" description="Helical" evidence="1">
    <location>
        <begin position="12"/>
        <end position="31"/>
    </location>
</feature>
<gene>
    <name evidence="2" type="ORF">SAMN02910411_0974</name>
</gene>
<feature type="transmembrane region" description="Helical" evidence="1">
    <location>
        <begin position="51"/>
        <end position="73"/>
    </location>
</feature>
<dbReference type="AlphaFoldDB" id="A0A285RKJ6"/>
<dbReference type="RefSeq" id="WP_097075645.1">
    <property type="nucleotide sequence ID" value="NZ_OBMR01000002.1"/>
</dbReference>
<keyword evidence="1" id="KW-0472">Membrane</keyword>
<reference evidence="2 3" key="1">
    <citation type="submission" date="2017-08" db="EMBL/GenBank/DDBJ databases">
        <authorList>
            <person name="de Groot N.N."/>
        </authorList>
    </citation>
    <scope>NUCLEOTIDE SEQUENCE [LARGE SCALE GENOMIC DNA]</scope>
    <source>
        <strain evidence="2 3">DSM 9787</strain>
    </source>
</reference>
<evidence type="ECO:0000313" key="3">
    <source>
        <dbReference type="Proteomes" id="UP000219563"/>
    </source>
</evidence>
<protein>
    <submittedName>
        <fullName evidence="2">Uncharacterized protein</fullName>
    </submittedName>
</protein>
<name>A0A285RKJ6_9FIRM</name>
<proteinExistence type="predicted"/>
<keyword evidence="1" id="KW-0812">Transmembrane</keyword>